<gene>
    <name evidence="3" type="ORF">ACFSE6_04520</name>
</gene>
<accession>A0ABW4L4V7</accession>
<dbReference type="Proteomes" id="UP001597277">
    <property type="component" value="Unassembled WGS sequence"/>
</dbReference>
<feature type="transmembrane region" description="Helical" evidence="2">
    <location>
        <begin position="71"/>
        <end position="91"/>
    </location>
</feature>
<feature type="region of interest" description="Disordered" evidence="1">
    <location>
        <begin position="248"/>
        <end position="324"/>
    </location>
</feature>
<proteinExistence type="predicted"/>
<feature type="transmembrane region" description="Helical" evidence="2">
    <location>
        <begin position="164"/>
        <end position="184"/>
    </location>
</feature>
<keyword evidence="2" id="KW-0812">Transmembrane</keyword>
<evidence type="ECO:0000313" key="4">
    <source>
        <dbReference type="Proteomes" id="UP001597277"/>
    </source>
</evidence>
<keyword evidence="2" id="KW-0472">Membrane</keyword>
<feature type="compositionally biased region" description="Basic and acidic residues" evidence="1">
    <location>
        <begin position="268"/>
        <end position="278"/>
    </location>
</feature>
<name>A0ABW4L4V7_9MICO</name>
<keyword evidence="2" id="KW-1133">Transmembrane helix</keyword>
<keyword evidence="4" id="KW-1185">Reference proteome</keyword>
<feature type="transmembrane region" description="Helical" evidence="2">
    <location>
        <begin position="97"/>
        <end position="119"/>
    </location>
</feature>
<comment type="caution">
    <text evidence="3">The sequence shown here is derived from an EMBL/GenBank/DDBJ whole genome shotgun (WGS) entry which is preliminary data.</text>
</comment>
<feature type="transmembrane region" description="Helical" evidence="2">
    <location>
        <begin position="131"/>
        <end position="152"/>
    </location>
</feature>
<protein>
    <submittedName>
        <fullName evidence="3">Uncharacterized protein</fullName>
    </submittedName>
</protein>
<feature type="transmembrane region" description="Helical" evidence="2">
    <location>
        <begin position="47"/>
        <end position="64"/>
    </location>
</feature>
<evidence type="ECO:0000313" key="3">
    <source>
        <dbReference type="EMBL" id="MFD1717086.1"/>
    </source>
</evidence>
<dbReference type="EMBL" id="JBHUEE010000002">
    <property type="protein sequence ID" value="MFD1717086.1"/>
    <property type="molecule type" value="Genomic_DNA"/>
</dbReference>
<dbReference type="RefSeq" id="WP_388002638.1">
    <property type="nucleotide sequence ID" value="NZ_JBHUEE010000002.1"/>
</dbReference>
<feature type="transmembrane region" description="Helical" evidence="2">
    <location>
        <begin position="191"/>
        <end position="211"/>
    </location>
</feature>
<sequence>MRGLLGLVLALLFSAGGWTALNAGGADQMRALMTASSPLEDSTAVQLIALSAILFALAAATGRLSPTGPLAVGVAHLAGSTVLLLFGWPAGMPTSPYLTSVLTMGLGVSLGATLTGIGLGARPRSERRGAGAVIVGIISLLAGTAVIAAGGSSAIRQVDLVEPAAVAPLGMMLAGAALTVVGASTVRRSPGALIVVGTVLLVVSGATMLGWPDVARVLMQVEPASIEWLGSGLIAVIGATMLGGGLGLAGRQGERASSGDEAPGLGDRVAERLGDRAAIDPARSGTVGKYPSPNAPMPGTTSMPLPGTTNTTGPGRTVGRRRDG</sequence>
<evidence type="ECO:0000256" key="2">
    <source>
        <dbReference type="SAM" id="Phobius"/>
    </source>
</evidence>
<reference evidence="4" key="1">
    <citation type="journal article" date="2019" name="Int. J. Syst. Evol. Microbiol.">
        <title>The Global Catalogue of Microorganisms (GCM) 10K type strain sequencing project: providing services to taxonomists for standard genome sequencing and annotation.</title>
        <authorList>
            <consortium name="The Broad Institute Genomics Platform"/>
            <consortium name="The Broad Institute Genome Sequencing Center for Infectious Disease"/>
            <person name="Wu L."/>
            <person name="Ma J."/>
        </authorList>
    </citation>
    <scope>NUCLEOTIDE SEQUENCE [LARGE SCALE GENOMIC DNA]</scope>
    <source>
        <strain evidence="4">JCM 17130</strain>
    </source>
</reference>
<organism evidence="3 4">
    <name type="scientific">Georgenia deserti</name>
    <dbReference type="NCBI Taxonomy" id="2093781"/>
    <lineage>
        <taxon>Bacteria</taxon>
        <taxon>Bacillati</taxon>
        <taxon>Actinomycetota</taxon>
        <taxon>Actinomycetes</taxon>
        <taxon>Micrococcales</taxon>
        <taxon>Bogoriellaceae</taxon>
        <taxon>Georgenia</taxon>
    </lineage>
</organism>
<evidence type="ECO:0000256" key="1">
    <source>
        <dbReference type="SAM" id="MobiDB-lite"/>
    </source>
</evidence>
<feature type="compositionally biased region" description="Low complexity" evidence="1">
    <location>
        <begin position="307"/>
        <end position="317"/>
    </location>
</feature>
<feature type="transmembrane region" description="Helical" evidence="2">
    <location>
        <begin position="231"/>
        <end position="249"/>
    </location>
</feature>